<evidence type="ECO:0000313" key="3">
    <source>
        <dbReference type="Proteomes" id="UP000284842"/>
    </source>
</evidence>
<gene>
    <name evidence="2" type="ORF">CVT24_007405</name>
</gene>
<feature type="region of interest" description="Disordered" evidence="1">
    <location>
        <begin position="145"/>
        <end position="168"/>
    </location>
</feature>
<evidence type="ECO:0008006" key="4">
    <source>
        <dbReference type="Google" id="ProtNLM"/>
    </source>
</evidence>
<organism evidence="2 3">
    <name type="scientific">Panaeolus cyanescens</name>
    <dbReference type="NCBI Taxonomy" id="181874"/>
    <lineage>
        <taxon>Eukaryota</taxon>
        <taxon>Fungi</taxon>
        <taxon>Dikarya</taxon>
        <taxon>Basidiomycota</taxon>
        <taxon>Agaricomycotina</taxon>
        <taxon>Agaricomycetes</taxon>
        <taxon>Agaricomycetidae</taxon>
        <taxon>Agaricales</taxon>
        <taxon>Agaricineae</taxon>
        <taxon>Galeropsidaceae</taxon>
        <taxon>Panaeolus</taxon>
    </lineage>
</organism>
<evidence type="ECO:0000256" key="1">
    <source>
        <dbReference type="SAM" id="MobiDB-lite"/>
    </source>
</evidence>
<accession>A0A409YL12</accession>
<dbReference type="SUPFAM" id="SSF52540">
    <property type="entry name" value="P-loop containing nucleoside triphosphate hydrolases"/>
    <property type="match status" value="1"/>
</dbReference>
<keyword evidence="3" id="KW-1185">Reference proteome</keyword>
<proteinExistence type="predicted"/>
<dbReference type="EMBL" id="NHTK01001031">
    <property type="protein sequence ID" value="PPR03712.1"/>
    <property type="molecule type" value="Genomic_DNA"/>
</dbReference>
<dbReference type="OrthoDB" id="8954335at2759"/>
<reference evidence="2 3" key="1">
    <citation type="journal article" date="2018" name="Evol. Lett.">
        <title>Horizontal gene cluster transfer increased hallucinogenic mushroom diversity.</title>
        <authorList>
            <person name="Reynolds H.T."/>
            <person name="Vijayakumar V."/>
            <person name="Gluck-Thaler E."/>
            <person name="Korotkin H.B."/>
            <person name="Matheny P.B."/>
            <person name="Slot J.C."/>
        </authorList>
    </citation>
    <scope>NUCLEOTIDE SEQUENCE [LARGE SCALE GENOMIC DNA]</scope>
    <source>
        <strain evidence="2 3">2629</strain>
    </source>
</reference>
<dbReference type="AlphaFoldDB" id="A0A409YL12"/>
<dbReference type="InterPro" id="IPR027417">
    <property type="entry name" value="P-loop_NTPase"/>
</dbReference>
<dbReference type="Proteomes" id="UP000284842">
    <property type="component" value="Unassembled WGS sequence"/>
</dbReference>
<dbReference type="STRING" id="181874.A0A409YL12"/>
<comment type="caution">
    <text evidence="2">The sequence shown here is derived from an EMBL/GenBank/DDBJ whole genome shotgun (WGS) entry which is preliminary data.</text>
</comment>
<evidence type="ECO:0000313" key="2">
    <source>
        <dbReference type="EMBL" id="PPR03712.1"/>
    </source>
</evidence>
<sequence length="231" mass="26007">MSVPKSSRKKTVPTVARKDDIIIAVMGPIGVGKSNDRIVLVDTPGYDDTTKTDQEILSTISRWLKERITDNRLSGNHVRNLRTFGELCGEAAADRVAFITTMWDVAEAQGKQEHPVIDCGAVMKKFDNTTDSAWEAVQLLLDKPHQEQDRAPSRMTQRTRMGDDDDRSFVTTHTRKSTSVFQRFRDKLPVFQWTKYLSLTKDQISTPTTGEKAKGSTSKWIQILTFRAGSS</sequence>
<name>A0A409YL12_9AGAR</name>
<dbReference type="Gene3D" id="3.40.50.300">
    <property type="entry name" value="P-loop containing nucleotide triphosphate hydrolases"/>
    <property type="match status" value="1"/>
</dbReference>
<dbReference type="InParanoid" id="A0A409YL12"/>
<protein>
    <recommendedName>
        <fullName evidence="4">G domain-containing protein</fullName>
    </recommendedName>
</protein>